<dbReference type="InParanoid" id="A0A165K336"/>
<dbReference type="Proteomes" id="UP000076842">
    <property type="component" value="Unassembled WGS sequence"/>
</dbReference>
<dbReference type="EMBL" id="KV423915">
    <property type="protein sequence ID" value="KZT62606.1"/>
    <property type="molecule type" value="Genomic_DNA"/>
</dbReference>
<protein>
    <submittedName>
        <fullName evidence="1">Uncharacterized protein</fullName>
    </submittedName>
</protein>
<proteinExistence type="predicted"/>
<reference evidence="1 2" key="1">
    <citation type="journal article" date="2016" name="Mol. Biol. Evol.">
        <title>Comparative Genomics of Early-Diverging Mushroom-Forming Fungi Provides Insights into the Origins of Lignocellulose Decay Capabilities.</title>
        <authorList>
            <person name="Nagy L.G."/>
            <person name="Riley R."/>
            <person name="Tritt A."/>
            <person name="Adam C."/>
            <person name="Daum C."/>
            <person name="Floudas D."/>
            <person name="Sun H."/>
            <person name="Yadav J.S."/>
            <person name="Pangilinan J."/>
            <person name="Larsson K.H."/>
            <person name="Matsuura K."/>
            <person name="Barry K."/>
            <person name="Labutti K."/>
            <person name="Kuo R."/>
            <person name="Ohm R.A."/>
            <person name="Bhattacharya S.S."/>
            <person name="Shirouzu T."/>
            <person name="Yoshinaga Y."/>
            <person name="Martin F.M."/>
            <person name="Grigoriev I.V."/>
            <person name="Hibbett D.S."/>
        </authorList>
    </citation>
    <scope>NUCLEOTIDE SEQUENCE [LARGE SCALE GENOMIC DNA]</scope>
    <source>
        <strain evidence="1 2">HHB12733</strain>
    </source>
</reference>
<evidence type="ECO:0000313" key="1">
    <source>
        <dbReference type="EMBL" id="KZT62606.1"/>
    </source>
</evidence>
<accession>A0A165K336</accession>
<keyword evidence="2" id="KW-1185">Reference proteome</keyword>
<name>A0A165K336_9BASI</name>
<gene>
    <name evidence="1" type="ORF">CALCODRAFT_138871</name>
</gene>
<dbReference type="AlphaFoldDB" id="A0A165K336"/>
<sequence length="86" mass="9549">MDGDFLCGEPRGWVGERGECTARATIYTAPPRHILPPFHFSLPPRSCKLITPTTCRSFPPSWLASRRRLSLAPSAVTLTLRCRPVA</sequence>
<organism evidence="1 2">
    <name type="scientific">Calocera cornea HHB12733</name>
    <dbReference type="NCBI Taxonomy" id="1353952"/>
    <lineage>
        <taxon>Eukaryota</taxon>
        <taxon>Fungi</taxon>
        <taxon>Dikarya</taxon>
        <taxon>Basidiomycota</taxon>
        <taxon>Agaricomycotina</taxon>
        <taxon>Dacrymycetes</taxon>
        <taxon>Dacrymycetales</taxon>
        <taxon>Dacrymycetaceae</taxon>
        <taxon>Calocera</taxon>
    </lineage>
</organism>
<evidence type="ECO:0000313" key="2">
    <source>
        <dbReference type="Proteomes" id="UP000076842"/>
    </source>
</evidence>